<name>A0AAW4W8P2_9FIRM</name>
<dbReference type="AlphaFoldDB" id="A0AAW4W8P2"/>
<dbReference type="RefSeq" id="WP_227709573.1">
    <property type="nucleotide sequence ID" value="NZ_JAJEQW010000002.1"/>
</dbReference>
<feature type="transmembrane region" description="Helical" evidence="1">
    <location>
        <begin position="34"/>
        <end position="53"/>
    </location>
</feature>
<accession>A0AAW4W8P2</accession>
<comment type="caution">
    <text evidence="2">The sequence shown here is derived from an EMBL/GenBank/DDBJ whole genome shotgun (WGS) entry which is preliminary data.</text>
</comment>
<evidence type="ECO:0008006" key="4">
    <source>
        <dbReference type="Google" id="ProtNLM"/>
    </source>
</evidence>
<proteinExistence type="predicted"/>
<evidence type="ECO:0000313" key="2">
    <source>
        <dbReference type="EMBL" id="MCC2241161.1"/>
    </source>
</evidence>
<evidence type="ECO:0000313" key="3">
    <source>
        <dbReference type="Proteomes" id="UP001198893"/>
    </source>
</evidence>
<dbReference type="EMBL" id="JAJEQW010000002">
    <property type="protein sequence ID" value="MCC2241161.1"/>
    <property type="molecule type" value="Genomic_DNA"/>
</dbReference>
<dbReference type="Proteomes" id="UP001198893">
    <property type="component" value="Unassembled WGS sequence"/>
</dbReference>
<reference evidence="2" key="1">
    <citation type="submission" date="2021-10" db="EMBL/GenBank/DDBJ databases">
        <title>Anaerobic single-cell dispensing facilitates the cultivation of human gut bacteria.</title>
        <authorList>
            <person name="Afrizal A."/>
        </authorList>
    </citation>
    <scope>NUCLEOTIDE SEQUENCE</scope>
    <source>
        <strain evidence="2">CLA-AA-H204</strain>
    </source>
</reference>
<evidence type="ECO:0000256" key="1">
    <source>
        <dbReference type="SAM" id="Phobius"/>
    </source>
</evidence>
<gene>
    <name evidence="2" type="ORF">LKD47_02430</name>
</gene>
<sequence>MLECEIEIGKEEQDALLEITLNSKEYRKKRKAEAIKFSILIVACILIIIWRVTNSDTRLVVLCSLLAAYSLFMICGGSKLMQKTVLKKSVTAMDKELKSGYRKYTFSEDGILLKSEVSEGNTAWTLYKDWEIYGNYICIRNLSNENVLVKQDKLSAEERTWLIDLLTRHLGKAVNEK</sequence>
<organism evidence="2 3">
    <name type="scientific">Roseburia amylophila</name>
    <dbReference type="NCBI Taxonomy" id="2981794"/>
    <lineage>
        <taxon>Bacteria</taxon>
        <taxon>Bacillati</taxon>
        <taxon>Bacillota</taxon>
        <taxon>Clostridia</taxon>
        <taxon>Lachnospirales</taxon>
        <taxon>Lachnospiraceae</taxon>
        <taxon>Roseburia</taxon>
    </lineage>
</organism>
<protein>
    <recommendedName>
        <fullName evidence="4">YcxB family protein</fullName>
    </recommendedName>
</protein>
<keyword evidence="1" id="KW-0472">Membrane</keyword>
<keyword evidence="1" id="KW-1133">Transmembrane helix</keyword>
<keyword evidence="1" id="KW-0812">Transmembrane</keyword>
<feature type="transmembrane region" description="Helical" evidence="1">
    <location>
        <begin position="59"/>
        <end position="78"/>
    </location>
</feature>